<gene>
    <name evidence="1" type="ORF">PM10SUCC1_34310</name>
</gene>
<comment type="caution">
    <text evidence="1">The sequence shown here is derived from an EMBL/GenBank/DDBJ whole genome shotgun (WGS) entry which is preliminary data.</text>
</comment>
<keyword evidence="2" id="KW-1185">Reference proteome</keyword>
<name>A0A9W6LPS7_9FUSO</name>
<dbReference type="RefSeq" id="WP_281837592.1">
    <property type="nucleotide sequence ID" value="NZ_BSDY01000028.1"/>
</dbReference>
<sequence length="89" mass="10134">MHIHIAEKVLKDTKFSIEKHGDRLKINGYKGEEITGETCIKCSLKTLRNNETIYLNELEVEKKCNCKPSIAPLISFKVDATKTEKITIV</sequence>
<reference evidence="1" key="1">
    <citation type="submission" date="2022-12" db="EMBL/GenBank/DDBJ databases">
        <title>Reference genome sequencing for broad-spectrum identification of bacterial and archaeal isolates by mass spectrometry.</title>
        <authorList>
            <person name="Sekiguchi Y."/>
            <person name="Tourlousse D.M."/>
        </authorList>
    </citation>
    <scope>NUCLEOTIDE SEQUENCE</scope>
    <source>
        <strain evidence="1">10succ1</strain>
    </source>
</reference>
<evidence type="ECO:0000313" key="2">
    <source>
        <dbReference type="Proteomes" id="UP001144471"/>
    </source>
</evidence>
<evidence type="ECO:0000313" key="1">
    <source>
        <dbReference type="EMBL" id="GLI57917.1"/>
    </source>
</evidence>
<dbReference type="Proteomes" id="UP001144471">
    <property type="component" value="Unassembled WGS sequence"/>
</dbReference>
<accession>A0A9W6LPS7</accession>
<organism evidence="1 2">
    <name type="scientific">Propionigenium maris DSM 9537</name>
    <dbReference type="NCBI Taxonomy" id="1123000"/>
    <lineage>
        <taxon>Bacteria</taxon>
        <taxon>Fusobacteriati</taxon>
        <taxon>Fusobacteriota</taxon>
        <taxon>Fusobacteriia</taxon>
        <taxon>Fusobacteriales</taxon>
        <taxon>Fusobacteriaceae</taxon>
        <taxon>Propionigenium</taxon>
    </lineage>
</organism>
<proteinExistence type="predicted"/>
<protein>
    <submittedName>
        <fullName evidence="1">Uncharacterized protein</fullName>
    </submittedName>
</protein>
<dbReference type="AlphaFoldDB" id="A0A9W6LPS7"/>
<dbReference type="EMBL" id="BSDY01000028">
    <property type="protein sequence ID" value="GLI57917.1"/>
    <property type="molecule type" value="Genomic_DNA"/>
</dbReference>